<keyword evidence="4 9" id="KW-0812">Transmembrane</keyword>
<feature type="transmembrane region" description="Helical" evidence="9">
    <location>
        <begin position="151"/>
        <end position="171"/>
    </location>
</feature>
<evidence type="ECO:0000256" key="4">
    <source>
        <dbReference type="ARBA" id="ARBA00022692"/>
    </source>
</evidence>
<feature type="transmembrane region" description="Helical" evidence="9">
    <location>
        <begin position="177"/>
        <end position="197"/>
    </location>
</feature>
<comment type="subcellular location">
    <subcellularLocation>
        <location evidence="1">Membrane</location>
        <topology evidence="1">Multi-pass membrane protein</topology>
    </subcellularLocation>
</comment>
<dbReference type="EMBL" id="JAUIZM010000007">
    <property type="protein sequence ID" value="KAK1376620.1"/>
    <property type="molecule type" value="Genomic_DNA"/>
</dbReference>
<dbReference type="Proteomes" id="UP001237642">
    <property type="component" value="Unassembled WGS sequence"/>
</dbReference>
<proteinExistence type="inferred from homology"/>
<dbReference type="GO" id="GO:0015743">
    <property type="term" value="P:malate transport"/>
    <property type="evidence" value="ECO:0007669"/>
    <property type="project" value="InterPro"/>
</dbReference>
<name>A0AAD8MHW0_9APIA</name>
<accession>A0AAD8MHW0</accession>
<keyword evidence="6" id="KW-0406">Ion transport</keyword>
<evidence type="ECO:0000256" key="3">
    <source>
        <dbReference type="ARBA" id="ARBA00022448"/>
    </source>
</evidence>
<reference evidence="10" key="2">
    <citation type="submission" date="2023-05" db="EMBL/GenBank/DDBJ databases">
        <authorList>
            <person name="Schelkunov M.I."/>
        </authorList>
    </citation>
    <scope>NUCLEOTIDE SEQUENCE</scope>
    <source>
        <strain evidence="10">Hsosn_3</strain>
        <tissue evidence="10">Leaf</tissue>
    </source>
</reference>
<keyword evidence="5 9" id="KW-1133">Transmembrane helix</keyword>
<evidence type="ECO:0000256" key="7">
    <source>
        <dbReference type="ARBA" id="ARBA00023136"/>
    </source>
</evidence>
<feature type="transmembrane region" description="Helical" evidence="9">
    <location>
        <begin position="124"/>
        <end position="142"/>
    </location>
</feature>
<feature type="transmembrane region" description="Helical" evidence="9">
    <location>
        <begin position="209"/>
        <end position="231"/>
    </location>
</feature>
<evidence type="ECO:0000313" key="11">
    <source>
        <dbReference type="Proteomes" id="UP001237642"/>
    </source>
</evidence>
<evidence type="ECO:0000256" key="8">
    <source>
        <dbReference type="ARBA" id="ARBA00023303"/>
    </source>
</evidence>
<evidence type="ECO:0000256" key="9">
    <source>
        <dbReference type="SAM" id="Phobius"/>
    </source>
</evidence>
<dbReference type="Pfam" id="PF11744">
    <property type="entry name" value="ALMT"/>
    <property type="match status" value="2"/>
</dbReference>
<dbReference type="GO" id="GO:0034220">
    <property type="term" value="P:monoatomic ion transmembrane transport"/>
    <property type="evidence" value="ECO:0007669"/>
    <property type="project" value="UniProtKB-KW"/>
</dbReference>
<evidence type="ECO:0000256" key="1">
    <source>
        <dbReference type="ARBA" id="ARBA00004141"/>
    </source>
</evidence>
<feature type="transmembrane region" description="Helical" evidence="9">
    <location>
        <begin position="98"/>
        <end position="118"/>
    </location>
</feature>
<keyword evidence="8" id="KW-0407">Ion channel</keyword>
<keyword evidence="3" id="KW-0813">Transport</keyword>
<comment type="caution">
    <text evidence="10">The sequence shown here is derived from an EMBL/GenBank/DDBJ whole genome shotgun (WGS) entry which is preliminary data.</text>
</comment>
<feature type="transmembrane region" description="Helical" evidence="9">
    <location>
        <begin position="42"/>
        <end position="61"/>
    </location>
</feature>
<organism evidence="10 11">
    <name type="scientific">Heracleum sosnowskyi</name>
    <dbReference type="NCBI Taxonomy" id="360622"/>
    <lineage>
        <taxon>Eukaryota</taxon>
        <taxon>Viridiplantae</taxon>
        <taxon>Streptophyta</taxon>
        <taxon>Embryophyta</taxon>
        <taxon>Tracheophyta</taxon>
        <taxon>Spermatophyta</taxon>
        <taxon>Magnoliopsida</taxon>
        <taxon>eudicotyledons</taxon>
        <taxon>Gunneridae</taxon>
        <taxon>Pentapetalae</taxon>
        <taxon>asterids</taxon>
        <taxon>campanulids</taxon>
        <taxon>Apiales</taxon>
        <taxon>Apiaceae</taxon>
        <taxon>Apioideae</taxon>
        <taxon>apioid superclade</taxon>
        <taxon>Tordylieae</taxon>
        <taxon>Tordyliinae</taxon>
        <taxon>Heracleum</taxon>
    </lineage>
</organism>
<keyword evidence="7 9" id="KW-0472">Membrane</keyword>
<dbReference type="AlphaFoldDB" id="A0AAD8MHW0"/>
<comment type="similarity">
    <text evidence="2">Belongs to the aromatic acid exporter (TC 2.A.85) family.</text>
</comment>
<dbReference type="PANTHER" id="PTHR31086">
    <property type="entry name" value="ALUMINUM-ACTIVATED MALATE TRANSPORTER 10"/>
    <property type="match status" value="1"/>
</dbReference>
<evidence type="ECO:0000256" key="6">
    <source>
        <dbReference type="ARBA" id="ARBA00023065"/>
    </source>
</evidence>
<evidence type="ECO:0000256" key="5">
    <source>
        <dbReference type="ARBA" id="ARBA00022989"/>
    </source>
</evidence>
<sequence length="477" mass="52813">MANGREVPSTLEWRVHAADGTVEILVQESGTRRRLFRRIHGLVVAFLIKLWTFFIKAWNIGVNDPRKFIHCLKVGTALSLVSLFYYMRTLYQGVGGNAMWAVMTVVVVFEYSIGATLYKCVNRATGTLLAGSLGFGVHWIAIQCGENIQPIILEISVFLLAAAATFSRFIPTVKARFDYGAMVFILTFCLVSISGYRVDQLFGMAHHRLLTVALGASICIITSMLVCPIWAGQELHTLINRNLEKLSESLDGCVTDFFADKDVINVSNGYPNKMNQAYKCVLNSKGSEESMANFARWEPAHGDFKFRHPWKQYLKVGAAIRSCAYCIETLNGCINSDIRAPETLKKHLKDMCVKLSSYSSNVIKELAIIMKTMTKSPSIHISIGQMNVAVHELQDALKNVPNQVVVQILQASNDGMKGETTNTRPLLEILPLATVASLLVELAARIEVIVKEVDQLADQAEFSLASNSRSKASQPIA</sequence>
<evidence type="ECO:0000313" key="10">
    <source>
        <dbReference type="EMBL" id="KAK1376620.1"/>
    </source>
</evidence>
<gene>
    <name evidence="10" type="ORF">POM88_032813</name>
</gene>
<dbReference type="InterPro" id="IPR020966">
    <property type="entry name" value="ALMT"/>
</dbReference>
<dbReference type="GO" id="GO:0016020">
    <property type="term" value="C:membrane"/>
    <property type="evidence" value="ECO:0007669"/>
    <property type="project" value="UniProtKB-SubCell"/>
</dbReference>
<protein>
    <submittedName>
        <fullName evidence="10">Aluminum-activated malate transporter 10</fullName>
    </submittedName>
</protein>
<keyword evidence="11" id="KW-1185">Reference proteome</keyword>
<reference evidence="10" key="1">
    <citation type="submission" date="2023-02" db="EMBL/GenBank/DDBJ databases">
        <title>Genome of toxic invasive species Heracleum sosnowskyi carries increased number of genes despite the absence of recent whole-genome duplications.</title>
        <authorList>
            <person name="Schelkunov M."/>
            <person name="Shtratnikova V."/>
            <person name="Makarenko M."/>
            <person name="Klepikova A."/>
            <person name="Omelchenko D."/>
            <person name="Novikova G."/>
            <person name="Obukhova E."/>
            <person name="Bogdanov V."/>
            <person name="Penin A."/>
            <person name="Logacheva M."/>
        </authorList>
    </citation>
    <scope>NUCLEOTIDE SEQUENCE</scope>
    <source>
        <strain evidence="10">Hsosn_3</strain>
        <tissue evidence="10">Leaf</tissue>
    </source>
</reference>
<evidence type="ECO:0000256" key="2">
    <source>
        <dbReference type="ARBA" id="ARBA00007079"/>
    </source>
</evidence>